<keyword evidence="3" id="KW-1185">Reference proteome</keyword>
<organism evidence="2 3">
    <name type="scientific">Nocardia mangyaensis</name>
    <dbReference type="NCBI Taxonomy" id="2213200"/>
    <lineage>
        <taxon>Bacteria</taxon>
        <taxon>Bacillati</taxon>
        <taxon>Actinomycetota</taxon>
        <taxon>Actinomycetes</taxon>
        <taxon>Mycobacteriales</taxon>
        <taxon>Nocardiaceae</taxon>
        <taxon>Nocardia</taxon>
    </lineage>
</organism>
<evidence type="ECO:0000313" key="2">
    <source>
        <dbReference type="EMBL" id="APE35104.1"/>
    </source>
</evidence>
<gene>
    <name evidence="2" type="ORF">BOX37_15410</name>
</gene>
<dbReference type="KEGG" id="nsl:BOX37_15410"/>
<accession>A0A1J0VST0</accession>
<proteinExistence type="predicted"/>
<sequence>MNSTPVIQPDGTDDQHREEETAVQPLAPQRQSDKTYRREDLAPSVSQEATPTGNHRAAGLRIAA</sequence>
<dbReference type="Proteomes" id="UP000183810">
    <property type="component" value="Chromosome"/>
</dbReference>
<evidence type="ECO:0000256" key="1">
    <source>
        <dbReference type="SAM" id="MobiDB-lite"/>
    </source>
</evidence>
<dbReference type="EMBL" id="CP018082">
    <property type="protein sequence ID" value="APE35104.1"/>
    <property type="molecule type" value="Genomic_DNA"/>
</dbReference>
<feature type="compositionally biased region" description="Polar residues" evidence="1">
    <location>
        <begin position="44"/>
        <end position="53"/>
    </location>
</feature>
<evidence type="ECO:0000313" key="3">
    <source>
        <dbReference type="Proteomes" id="UP000183810"/>
    </source>
</evidence>
<feature type="compositionally biased region" description="Basic and acidic residues" evidence="1">
    <location>
        <begin position="31"/>
        <end position="41"/>
    </location>
</feature>
<feature type="region of interest" description="Disordered" evidence="1">
    <location>
        <begin position="1"/>
        <end position="64"/>
    </location>
</feature>
<protein>
    <submittedName>
        <fullName evidence="2">Uncharacterized protein</fullName>
    </submittedName>
</protein>
<reference evidence="2" key="1">
    <citation type="submission" date="2016-11" db="EMBL/GenBank/DDBJ databases">
        <authorList>
            <person name="Jaros S."/>
            <person name="Januszkiewicz K."/>
            <person name="Wedrychowicz H."/>
        </authorList>
    </citation>
    <scope>NUCLEOTIDE SEQUENCE [LARGE SCALE GENOMIC DNA]</scope>
    <source>
        <strain evidence="2">Y48</strain>
    </source>
</reference>
<dbReference type="AlphaFoldDB" id="A0A1J0VST0"/>
<name>A0A1J0VST0_9NOCA</name>